<dbReference type="AlphaFoldDB" id="A0A919PU76"/>
<keyword evidence="2" id="KW-1185">Reference proteome</keyword>
<dbReference type="EMBL" id="BONQ01000129">
    <property type="protein sequence ID" value="GIG50279.1"/>
    <property type="molecule type" value="Genomic_DNA"/>
</dbReference>
<gene>
    <name evidence="1" type="ORF">Dsi01nite_083200</name>
</gene>
<proteinExistence type="predicted"/>
<dbReference type="Proteomes" id="UP000660611">
    <property type="component" value="Unassembled WGS sequence"/>
</dbReference>
<protein>
    <submittedName>
        <fullName evidence="1">Uncharacterized protein</fullName>
    </submittedName>
</protein>
<name>A0A919PU76_9ACTN</name>
<reference evidence="1" key="1">
    <citation type="submission" date="2021-01" db="EMBL/GenBank/DDBJ databases">
        <title>Whole genome shotgun sequence of Dactylosporangium siamense NBRC 106093.</title>
        <authorList>
            <person name="Komaki H."/>
            <person name="Tamura T."/>
        </authorList>
    </citation>
    <scope>NUCLEOTIDE SEQUENCE</scope>
    <source>
        <strain evidence="1">NBRC 106093</strain>
    </source>
</reference>
<organism evidence="1 2">
    <name type="scientific">Dactylosporangium siamense</name>
    <dbReference type="NCBI Taxonomy" id="685454"/>
    <lineage>
        <taxon>Bacteria</taxon>
        <taxon>Bacillati</taxon>
        <taxon>Actinomycetota</taxon>
        <taxon>Actinomycetes</taxon>
        <taxon>Micromonosporales</taxon>
        <taxon>Micromonosporaceae</taxon>
        <taxon>Dactylosporangium</taxon>
    </lineage>
</organism>
<comment type="caution">
    <text evidence="1">The sequence shown here is derived from an EMBL/GenBank/DDBJ whole genome shotgun (WGS) entry which is preliminary data.</text>
</comment>
<evidence type="ECO:0000313" key="1">
    <source>
        <dbReference type="EMBL" id="GIG50279.1"/>
    </source>
</evidence>
<sequence>MSLPSTGSDLKGGVRPAVTASRSAVYSEPELVELPACVADSTEGSWVEHRASTAPCAACGAAEDETTAGPGDGVGRCRNIGYRWYFSHHVNATR</sequence>
<evidence type="ECO:0000313" key="2">
    <source>
        <dbReference type="Proteomes" id="UP000660611"/>
    </source>
</evidence>
<accession>A0A919PU76</accession>